<dbReference type="NCBIfam" id="NF001591">
    <property type="entry name" value="PRK00393.1"/>
    <property type="match status" value="1"/>
</dbReference>
<dbReference type="GO" id="GO:0009231">
    <property type="term" value="P:riboflavin biosynthetic process"/>
    <property type="evidence" value="ECO:0007669"/>
    <property type="project" value="UniProtKB-UniRule"/>
</dbReference>
<keyword evidence="9 20" id="KW-0479">Metal-binding</keyword>
<evidence type="ECO:0000256" key="13">
    <source>
        <dbReference type="ARBA" id="ARBA00022842"/>
    </source>
</evidence>
<dbReference type="HAMAP" id="MF_00180">
    <property type="entry name" value="RibB"/>
    <property type="match status" value="1"/>
</dbReference>
<comment type="cofactor">
    <cofactor evidence="20">
        <name>Mg(2+)</name>
        <dbReference type="ChEBI" id="CHEBI:18420"/>
    </cofactor>
    <cofactor evidence="20">
        <name>Mn(2+)</name>
        <dbReference type="ChEBI" id="CHEBI:29035"/>
    </cofactor>
    <text evidence="20">Binds 2 divalent metal cations per subunit. Magnesium or manganese.</text>
</comment>
<dbReference type="HAMAP" id="MF_00179">
    <property type="entry name" value="RibA"/>
    <property type="match status" value="1"/>
</dbReference>
<feature type="binding site" evidence="20">
    <location>
        <position position="170"/>
    </location>
    <ligand>
        <name>D-ribulose 5-phosphate</name>
        <dbReference type="ChEBI" id="CHEBI:58121"/>
    </ligand>
</feature>
<evidence type="ECO:0000256" key="15">
    <source>
        <dbReference type="ARBA" id="ARBA00023211"/>
    </source>
</evidence>
<comment type="pathway">
    <text evidence="5 20">Cofactor biosynthesis; riboflavin biosynthesis; 2-hydroxy-3-oxobutyl phosphate from D-ribulose 5-phosphate: step 1/1.</text>
</comment>
<evidence type="ECO:0000256" key="3">
    <source>
        <dbReference type="ARBA" id="ARBA00002284"/>
    </source>
</evidence>
<dbReference type="Gene3D" id="3.90.870.10">
    <property type="entry name" value="DHBP synthase"/>
    <property type="match status" value="1"/>
</dbReference>
<keyword evidence="11 20" id="KW-0378">Hydrolase</keyword>
<dbReference type="EC" id="3.5.4.25" evidence="20"/>
<dbReference type="EC" id="4.1.99.12" evidence="20"/>
<dbReference type="NCBIfam" id="NF006803">
    <property type="entry name" value="PRK09311.1"/>
    <property type="match status" value="1"/>
</dbReference>
<keyword evidence="15 20" id="KW-0464">Manganese</keyword>
<comment type="function">
    <text evidence="3 20">Catalyzes the conversion of D-ribulose 5-phosphate to formate and 3,4-dihydroxy-2-butanone 4-phosphate.</text>
</comment>
<feature type="site" description="Essential for DHBP synthase activity" evidence="20">
    <location>
        <position position="132"/>
    </location>
</feature>
<comment type="pathway">
    <text evidence="4 20">Cofactor biosynthesis; riboflavin biosynthesis; 5-amino-6-(D-ribitylamino)uracil from GTP: step 1/4.</text>
</comment>
<keyword evidence="23" id="KW-1185">Reference proteome</keyword>
<feature type="binding site" evidence="20">
    <location>
        <begin position="33"/>
        <end position="34"/>
    </location>
    <ligand>
        <name>D-ribulose 5-phosphate</name>
        <dbReference type="ChEBI" id="CHEBI:58121"/>
    </ligand>
</feature>
<feature type="binding site" evidence="20">
    <location>
        <position position="278"/>
    </location>
    <ligand>
        <name>Zn(2+)</name>
        <dbReference type="ChEBI" id="CHEBI:29105"/>
        <note>catalytic</note>
    </ligand>
</feature>
<evidence type="ECO:0000256" key="7">
    <source>
        <dbReference type="ARBA" id="ARBA00008976"/>
    </source>
</evidence>
<feature type="binding site" evidence="20">
    <location>
        <position position="34"/>
    </location>
    <ligand>
        <name>Mg(2+)</name>
        <dbReference type="ChEBI" id="CHEBI:18420"/>
        <label>2</label>
    </ligand>
</feature>
<feature type="binding site" evidence="20">
    <location>
        <position position="265"/>
    </location>
    <ligand>
        <name>Zn(2+)</name>
        <dbReference type="ChEBI" id="CHEBI:29105"/>
        <note>catalytic</note>
    </ligand>
</feature>
<evidence type="ECO:0000256" key="1">
    <source>
        <dbReference type="ARBA" id="ARBA00000141"/>
    </source>
</evidence>
<feature type="binding site" evidence="20">
    <location>
        <position position="365"/>
    </location>
    <ligand>
        <name>GTP</name>
        <dbReference type="ChEBI" id="CHEBI:37565"/>
    </ligand>
</feature>
<evidence type="ECO:0000256" key="18">
    <source>
        <dbReference type="ARBA" id="ARBA00043932"/>
    </source>
</evidence>
<feature type="active site" description="Proton acceptor; for GTP cyclohydrolase activity" evidence="20">
    <location>
        <position position="337"/>
    </location>
</feature>
<dbReference type="PIRSF" id="PIRSF001259">
    <property type="entry name" value="RibA"/>
    <property type="match status" value="1"/>
</dbReference>
<evidence type="ECO:0000256" key="5">
    <source>
        <dbReference type="ARBA" id="ARBA00004904"/>
    </source>
</evidence>
<keyword evidence="14 20" id="KW-0342">GTP-binding</keyword>
<feature type="binding site" evidence="20">
    <location>
        <begin position="146"/>
        <end position="150"/>
    </location>
    <ligand>
        <name>D-ribulose 5-phosphate</name>
        <dbReference type="ChEBI" id="CHEBI:58121"/>
    </ligand>
</feature>
<dbReference type="HAMAP" id="MF_01283">
    <property type="entry name" value="RibBA"/>
    <property type="match status" value="1"/>
</dbReference>
<comment type="similarity">
    <text evidence="7 20">In the C-terminal section; belongs to the GTP cyclohydrolase II family.</text>
</comment>
<feature type="site" description="Essential for DHBP synthase activity" evidence="20">
    <location>
        <position position="170"/>
    </location>
</feature>
<feature type="binding site" evidence="20">
    <location>
        <position position="276"/>
    </location>
    <ligand>
        <name>Zn(2+)</name>
        <dbReference type="ChEBI" id="CHEBI:29105"/>
        <note>catalytic</note>
    </ligand>
</feature>
<dbReference type="PANTHER" id="PTHR21327">
    <property type="entry name" value="GTP CYCLOHYDROLASE II-RELATED"/>
    <property type="match status" value="1"/>
</dbReference>
<feature type="binding site" evidence="20">
    <location>
        <begin position="260"/>
        <end position="264"/>
    </location>
    <ligand>
        <name>GTP</name>
        <dbReference type="ChEBI" id="CHEBI:37565"/>
    </ligand>
</feature>
<dbReference type="InterPro" id="IPR017945">
    <property type="entry name" value="DHBP_synth_RibB-like_a/b_dom"/>
</dbReference>
<evidence type="ECO:0000256" key="11">
    <source>
        <dbReference type="ARBA" id="ARBA00022801"/>
    </source>
</evidence>
<dbReference type="EMBL" id="CP139487">
    <property type="protein sequence ID" value="WPU63797.1"/>
    <property type="molecule type" value="Genomic_DNA"/>
</dbReference>
<evidence type="ECO:0000256" key="12">
    <source>
        <dbReference type="ARBA" id="ARBA00022833"/>
    </source>
</evidence>
<evidence type="ECO:0000256" key="20">
    <source>
        <dbReference type="HAMAP-Rule" id="MF_01283"/>
    </source>
</evidence>
<dbReference type="KEGG" id="psti:SOO65_13970"/>
<dbReference type="GO" id="GO:0008686">
    <property type="term" value="F:3,4-dihydroxy-2-butanone-4-phosphate synthase activity"/>
    <property type="evidence" value="ECO:0007669"/>
    <property type="project" value="UniProtKB-UniRule"/>
</dbReference>
<gene>
    <name evidence="20" type="primary">ribBA</name>
    <name evidence="22" type="ORF">SOO65_13970</name>
</gene>
<feature type="binding site" evidence="20">
    <location>
        <position position="281"/>
    </location>
    <ligand>
        <name>GTP</name>
        <dbReference type="ChEBI" id="CHEBI:37565"/>
    </ligand>
</feature>
<organism evidence="22 23">
    <name type="scientific">Peredibacter starrii</name>
    <dbReference type="NCBI Taxonomy" id="28202"/>
    <lineage>
        <taxon>Bacteria</taxon>
        <taxon>Pseudomonadati</taxon>
        <taxon>Bdellovibrionota</taxon>
        <taxon>Bacteriovoracia</taxon>
        <taxon>Bacteriovoracales</taxon>
        <taxon>Bacteriovoracaceae</taxon>
        <taxon>Peredibacter</taxon>
    </lineage>
</organism>
<evidence type="ECO:0000256" key="19">
    <source>
        <dbReference type="ARBA" id="ARBA00049295"/>
    </source>
</evidence>
<keyword evidence="8 20" id="KW-0686">Riboflavin biosynthesis</keyword>
<feature type="active site" description="Nucleophile; for GTP cyclohydrolase activity" evidence="20">
    <location>
        <position position="339"/>
    </location>
</feature>
<sequence length="412" mass="45832">MKTETQRPLDSIESAIQDLKLGKMIIVVDDEDRENEGDFIMPAETITAEAVNFMITHGRGLLCAPVTQEIAKRLELPLQVQSNTDSMGTAFTVTIDAKIKGSTGISASDRARTLNIMTSPETEASAFTRPGHIFPLIAKNGGVLERTGHTEAAVDFSRLAGFAPVGAICEIMNEDGSMSRLPDLFKLADKHNLKVVSIADLVEYRKRHENLISSVESIPFPNKFGEFQMFIFHSELLKQEHVAIVKGDLEKLKKDPTLLRVHSECFTGDIFGSYRCDCGDQLNNSMKMIEENGSGLVVYLRQEGRGIGLFNKVKAYQLQDQGMDTAEANLHLGFPVDSRDYTMAAQILRYFNVSDIKLLTNNPQKIEGLSKLGFSKIQRVPLEINANQKNAQYLLTKKTKLGHLLKQNLLNQ</sequence>
<feature type="region of interest" description="DHBP synthase" evidence="20">
    <location>
        <begin position="1"/>
        <end position="207"/>
    </location>
</feature>
<evidence type="ECO:0000256" key="9">
    <source>
        <dbReference type="ARBA" id="ARBA00022723"/>
    </source>
</evidence>
<dbReference type="InterPro" id="IPR000926">
    <property type="entry name" value="RibA"/>
</dbReference>
<dbReference type="GO" id="GO:0005829">
    <property type="term" value="C:cytosol"/>
    <property type="evidence" value="ECO:0007669"/>
    <property type="project" value="TreeGrafter"/>
</dbReference>
<feature type="binding site" evidence="20">
    <location>
        <position position="38"/>
    </location>
    <ligand>
        <name>D-ribulose 5-phosphate</name>
        <dbReference type="ChEBI" id="CHEBI:58121"/>
    </ligand>
</feature>
<evidence type="ECO:0000313" key="23">
    <source>
        <dbReference type="Proteomes" id="UP001324634"/>
    </source>
</evidence>
<evidence type="ECO:0000259" key="21">
    <source>
        <dbReference type="Pfam" id="PF00925"/>
    </source>
</evidence>
<dbReference type="NCBIfam" id="TIGR00506">
    <property type="entry name" value="ribB"/>
    <property type="match status" value="1"/>
</dbReference>
<proteinExistence type="inferred from homology"/>
<dbReference type="InterPro" id="IPR016299">
    <property type="entry name" value="Riboflavin_synth_RibBA"/>
</dbReference>
<dbReference type="PANTHER" id="PTHR21327:SF18">
    <property type="entry name" value="3,4-DIHYDROXY-2-BUTANONE 4-PHOSPHATE SYNTHASE"/>
    <property type="match status" value="1"/>
</dbReference>
<feature type="binding site" evidence="20">
    <location>
        <position position="34"/>
    </location>
    <ligand>
        <name>Mg(2+)</name>
        <dbReference type="ChEBI" id="CHEBI:18420"/>
        <label>1</label>
    </ligand>
</feature>
<accession>A0AAX4HKT7</accession>
<comment type="catalytic activity">
    <reaction evidence="1 20">
        <text>D-ribulose 5-phosphate = (2S)-2-hydroxy-3-oxobutyl phosphate + formate + H(+)</text>
        <dbReference type="Rhea" id="RHEA:18457"/>
        <dbReference type="ChEBI" id="CHEBI:15378"/>
        <dbReference type="ChEBI" id="CHEBI:15740"/>
        <dbReference type="ChEBI" id="CHEBI:58121"/>
        <dbReference type="ChEBI" id="CHEBI:58830"/>
        <dbReference type="EC" id="4.1.99.12"/>
    </reaction>
</comment>
<feature type="domain" description="GTP cyclohydrolase II" evidence="21">
    <location>
        <begin position="217"/>
        <end position="381"/>
    </location>
</feature>
<dbReference type="InterPro" id="IPR032677">
    <property type="entry name" value="GTP_cyclohydro_II"/>
</dbReference>
<dbReference type="FunFam" id="3.40.50.10990:FF:000001">
    <property type="entry name" value="Riboflavin biosynthesis protein RibBA"/>
    <property type="match status" value="1"/>
</dbReference>
<feature type="binding site" evidence="20">
    <location>
        <position position="325"/>
    </location>
    <ligand>
        <name>GTP</name>
        <dbReference type="ChEBI" id="CHEBI:37565"/>
    </ligand>
</feature>
<dbReference type="InterPro" id="IPR000422">
    <property type="entry name" value="DHBP_synthase_RibB"/>
</dbReference>
<comment type="catalytic activity">
    <reaction evidence="19 20">
        <text>GTP + 4 H2O = 2,5-diamino-6-hydroxy-4-(5-phosphoribosylamino)-pyrimidine + formate + 2 phosphate + 3 H(+)</text>
        <dbReference type="Rhea" id="RHEA:23704"/>
        <dbReference type="ChEBI" id="CHEBI:15377"/>
        <dbReference type="ChEBI" id="CHEBI:15378"/>
        <dbReference type="ChEBI" id="CHEBI:15740"/>
        <dbReference type="ChEBI" id="CHEBI:37565"/>
        <dbReference type="ChEBI" id="CHEBI:43474"/>
        <dbReference type="ChEBI" id="CHEBI:58614"/>
        <dbReference type="EC" id="3.5.4.25"/>
    </reaction>
</comment>
<dbReference type="AlphaFoldDB" id="A0AAX4HKT7"/>
<dbReference type="FunFam" id="3.90.870.10:FF:000001">
    <property type="entry name" value="Riboflavin biosynthesis protein RibBA"/>
    <property type="match status" value="1"/>
</dbReference>
<evidence type="ECO:0000256" key="10">
    <source>
        <dbReference type="ARBA" id="ARBA00022741"/>
    </source>
</evidence>
<evidence type="ECO:0000256" key="17">
    <source>
        <dbReference type="ARBA" id="ARBA00023268"/>
    </source>
</evidence>
<evidence type="ECO:0000313" key="22">
    <source>
        <dbReference type="EMBL" id="WPU63797.1"/>
    </source>
</evidence>
<dbReference type="GO" id="GO:0003935">
    <property type="term" value="F:GTP cyclohydrolase II activity"/>
    <property type="evidence" value="ECO:0007669"/>
    <property type="project" value="UniProtKB-UniRule"/>
</dbReference>
<keyword evidence="10 20" id="KW-0547">Nucleotide-binding</keyword>
<dbReference type="CDD" id="cd00641">
    <property type="entry name" value="GTP_cyclohydro2"/>
    <property type="match status" value="1"/>
</dbReference>
<keyword evidence="12 20" id="KW-0862">Zinc</keyword>
<dbReference type="GO" id="GO:0005525">
    <property type="term" value="F:GTP binding"/>
    <property type="evidence" value="ECO:0007669"/>
    <property type="project" value="UniProtKB-KW"/>
</dbReference>
<comment type="cofactor">
    <cofactor evidence="20">
        <name>Zn(2+)</name>
        <dbReference type="ChEBI" id="CHEBI:29105"/>
    </cofactor>
    <text evidence="20">Binds 1 zinc ion per subunit.</text>
</comment>
<dbReference type="GO" id="GO:0000287">
    <property type="term" value="F:magnesium ion binding"/>
    <property type="evidence" value="ECO:0007669"/>
    <property type="project" value="UniProtKB-UniRule"/>
</dbReference>
<protein>
    <recommendedName>
        <fullName evidence="20">Riboflavin biosynthesis protein RibBA</fullName>
    </recommendedName>
    <domain>
        <recommendedName>
            <fullName evidence="20">3,4-dihydroxy-2-butanone 4-phosphate synthase</fullName>
            <shortName evidence="20">DHBP synthase</shortName>
            <ecNumber evidence="20">4.1.99.12</ecNumber>
        </recommendedName>
    </domain>
    <domain>
        <recommendedName>
            <fullName evidence="20">GTP cyclohydrolase-2</fullName>
            <ecNumber evidence="20">3.5.4.25</ecNumber>
        </recommendedName>
        <alternativeName>
            <fullName evidence="20">GTP cyclohydrolase II</fullName>
        </alternativeName>
    </domain>
</protein>
<keyword evidence="16 20" id="KW-0456">Lyase</keyword>
<dbReference type="Pfam" id="PF00925">
    <property type="entry name" value="GTP_cyclohydro2"/>
    <property type="match status" value="1"/>
</dbReference>
<keyword evidence="17 20" id="KW-0511">Multifunctional enzyme</keyword>
<dbReference type="Proteomes" id="UP001324634">
    <property type="component" value="Chromosome"/>
</dbReference>
<comment type="function">
    <text evidence="18 20">Catalyzes the conversion of GTP to 2,5-diamino-6-ribosylamino-4(3H)-pyrimidinone 5'-phosphate (DARP), formate and pyrophosphate.</text>
</comment>
<dbReference type="InterPro" id="IPR036144">
    <property type="entry name" value="RibA-like_sf"/>
</dbReference>
<evidence type="ECO:0000256" key="4">
    <source>
        <dbReference type="ARBA" id="ARBA00004853"/>
    </source>
</evidence>
<reference evidence="22 23" key="1">
    <citation type="submission" date="2023-11" db="EMBL/GenBank/DDBJ databases">
        <title>Peredibacter starrii A3.12.</title>
        <authorList>
            <person name="Mitchell R.J."/>
        </authorList>
    </citation>
    <scope>NUCLEOTIDE SEQUENCE [LARGE SCALE GENOMIC DNA]</scope>
    <source>
        <strain evidence="22 23">A3.12</strain>
    </source>
</reference>
<evidence type="ECO:0000256" key="6">
    <source>
        <dbReference type="ARBA" id="ARBA00005520"/>
    </source>
</evidence>
<feature type="binding site" evidence="20">
    <location>
        <position position="360"/>
    </location>
    <ligand>
        <name>GTP</name>
        <dbReference type="ChEBI" id="CHEBI:37565"/>
    </ligand>
</feature>
<keyword evidence="13 20" id="KW-0460">Magnesium</keyword>
<name>A0AAX4HKT7_9BACT</name>
<dbReference type="Pfam" id="PF00926">
    <property type="entry name" value="DHBP_synthase"/>
    <property type="match status" value="1"/>
</dbReference>
<dbReference type="GO" id="GO:0030145">
    <property type="term" value="F:manganese ion binding"/>
    <property type="evidence" value="ECO:0007669"/>
    <property type="project" value="UniProtKB-UniRule"/>
</dbReference>
<dbReference type="SUPFAM" id="SSF55821">
    <property type="entry name" value="YrdC/RibB"/>
    <property type="match status" value="1"/>
</dbReference>
<evidence type="ECO:0000256" key="16">
    <source>
        <dbReference type="ARBA" id="ARBA00023239"/>
    </source>
</evidence>
<comment type="cofactor">
    <cofactor evidence="2">
        <name>Mn(2+)</name>
        <dbReference type="ChEBI" id="CHEBI:29035"/>
    </cofactor>
</comment>
<dbReference type="GO" id="GO:0008270">
    <property type="term" value="F:zinc ion binding"/>
    <property type="evidence" value="ECO:0007669"/>
    <property type="project" value="UniProtKB-UniRule"/>
</dbReference>
<dbReference type="SUPFAM" id="SSF142695">
    <property type="entry name" value="RibA-like"/>
    <property type="match status" value="1"/>
</dbReference>
<dbReference type="RefSeq" id="WP_321391212.1">
    <property type="nucleotide sequence ID" value="NZ_CP139487.1"/>
</dbReference>
<feature type="region of interest" description="GTP cyclohydrolase II" evidence="20">
    <location>
        <begin position="208"/>
        <end position="412"/>
    </location>
</feature>
<dbReference type="NCBIfam" id="TIGR00505">
    <property type="entry name" value="ribA"/>
    <property type="match status" value="1"/>
</dbReference>
<evidence type="ECO:0000256" key="14">
    <source>
        <dbReference type="ARBA" id="ARBA00023134"/>
    </source>
</evidence>
<dbReference type="Gene3D" id="3.40.50.10990">
    <property type="entry name" value="GTP cyclohydrolase II"/>
    <property type="match status" value="1"/>
</dbReference>
<evidence type="ECO:0000256" key="2">
    <source>
        <dbReference type="ARBA" id="ARBA00001936"/>
    </source>
</evidence>
<feature type="binding site" evidence="20">
    <location>
        <position position="149"/>
    </location>
    <ligand>
        <name>Mg(2+)</name>
        <dbReference type="ChEBI" id="CHEBI:18420"/>
        <label>2</label>
    </ligand>
</feature>
<evidence type="ECO:0000256" key="8">
    <source>
        <dbReference type="ARBA" id="ARBA00022619"/>
    </source>
</evidence>
<comment type="similarity">
    <text evidence="6 20">In the N-terminal section; belongs to the DHBP synthase family.</text>
</comment>
<feature type="binding site" evidence="20">
    <location>
        <begin position="303"/>
        <end position="305"/>
    </location>
    <ligand>
        <name>GTP</name>
        <dbReference type="ChEBI" id="CHEBI:37565"/>
    </ligand>
</feature>